<dbReference type="InterPro" id="IPR029058">
    <property type="entry name" value="AB_hydrolase_fold"/>
</dbReference>
<dbReference type="InterPro" id="IPR022742">
    <property type="entry name" value="Hydrolase_4"/>
</dbReference>
<name>A0A074MAA7_ERYLO</name>
<organism evidence="2 3">
    <name type="scientific">Erythrobacter longus</name>
    <dbReference type="NCBI Taxonomy" id="1044"/>
    <lineage>
        <taxon>Bacteria</taxon>
        <taxon>Pseudomonadati</taxon>
        <taxon>Pseudomonadota</taxon>
        <taxon>Alphaproteobacteria</taxon>
        <taxon>Sphingomonadales</taxon>
        <taxon>Erythrobacteraceae</taxon>
        <taxon>Erythrobacter/Porphyrobacter group</taxon>
        <taxon>Erythrobacter</taxon>
    </lineage>
</organism>
<dbReference type="InterPro" id="IPR051044">
    <property type="entry name" value="MAG_DAG_Lipase"/>
</dbReference>
<dbReference type="AlphaFoldDB" id="A0A074MAA7"/>
<dbReference type="PANTHER" id="PTHR11614">
    <property type="entry name" value="PHOSPHOLIPASE-RELATED"/>
    <property type="match status" value="1"/>
</dbReference>
<dbReference type="SUPFAM" id="SSF53474">
    <property type="entry name" value="alpha/beta-Hydrolases"/>
    <property type="match status" value="1"/>
</dbReference>
<protein>
    <submittedName>
        <fullName evidence="2">Lysophospholipase</fullName>
    </submittedName>
</protein>
<dbReference type="OrthoDB" id="9788260at2"/>
<sequence>MTQVAARGRHAGAPINRRAIPPAATESKWALEDGHEVRRIDWPGIGIEGKASPRGSILFLPGRGDCYEKYLETLEEWHRDGWRVTASDWRGQAGSGRLGKDAYTGHIDDFSIWTDDLAFLWRTWVKEVPGPHVIAGHSMGGHLIMRALVDGKLDQEVDAKAVFLSAPMLGMQGPPVPFFLQHFAAKLMTWIGAPTRQAWKWSEKPGELPKDRINLLTHDPDRYADEQFWRDTRPELVMGPASWRWVERAYASCRALDAPGAMERVEVPVLIASTANDKLVSHDANVRAVERLPNGRMFELGANAHHEVLRETDSVRASVMDAVASFLDEVAPPQ</sequence>
<evidence type="ECO:0000259" key="1">
    <source>
        <dbReference type="Pfam" id="PF12146"/>
    </source>
</evidence>
<gene>
    <name evidence="2" type="ORF">EH31_09700</name>
</gene>
<comment type="caution">
    <text evidence="2">The sequence shown here is derived from an EMBL/GenBank/DDBJ whole genome shotgun (WGS) entry which is preliminary data.</text>
</comment>
<dbReference type="Proteomes" id="UP000027647">
    <property type="component" value="Unassembled WGS sequence"/>
</dbReference>
<feature type="domain" description="Serine aminopeptidase S33" evidence="1">
    <location>
        <begin position="52"/>
        <end position="313"/>
    </location>
</feature>
<reference evidence="2 3" key="1">
    <citation type="submission" date="2014-04" db="EMBL/GenBank/DDBJ databases">
        <title>A comprehensive comparison of genomes of Erythrobacter spp. strains.</title>
        <authorList>
            <person name="Zheng Q."/>
        </authorList>
    </citation>
    <scope>NUCLEOTIDE SEQUENCE [LARGE SCALE GENOMIC DNA]</scope>
    <source>
        <strain evidence="2 3">DSM 6997</strain>
    </source>
</reference>
<accession>A0A074MAA7</accession>
<dbReference type="Pfam" id="PF12146">
    <property type="entry name" value="Hydrolase_4"/>
    <property type="match status" value="1"/>
</dbReference>
<proteinExistence type="predicted"/>
<dbReference type="eggNOG" id="COG2267">
    <property type="taxonomic scope" value="Bacteria"/>
</dbReference>
<dbReference type="STRING" id="1044.EH31_09700"/>
<keyword evidence="3" id="KW-1185">Reference proteome</keyword>
<dbReference type="Gene3D" id="3.40.50.1820">
    <property type="entry name" value="alpha/beta hydrolase"/>
    <property type="match status" value="1"/>
</dbReference>
<dbReference type="EMBL" id="JMIW01000003">
    <property type="protein sequence ID" value="KEO90354.1"/>
    <property type="molecule type" value="Genomic_DNA"/>
</dbReference>
<evidence type="ECO:0000313" key="3">
    <source>
        <dbReference type="Proteomes" id="UP000027647"/>
    </source>
</evidence>
<evidence type="ECO:0000313" key="2">
    <source>
        <dbReference type="EMBL" id="KEO90354.1"/>
    </source>
</evidence>